<organism evidence="2 3">
    <name type="scientific">Bombardia bombarda</name>
    <dbReference type="NCBI Taxonomy" id="252184"/>
    <lineage>
        <taxon>Eukaryota</taxon>
        <taxon>Fungi</taxon>
        <taxon>Dikarya</taxon>
        <taxon>Ascomycota</taxon>
        <taxon>Pezizomycotina</taxon>
        <taxon>Sordariomycetes</taxon>
        <taxon>Sordariomycetidae</taxon>
        <taxon>Sordariales</taxon>
        <taxon>Lasiosphaeriaceae</taxon>
        <taxon>Bombardia</taxon>
    </lineage>
</organism>
<sequence>MHPLHCLFLKVPDTWPAFSEFIGRPSIGFDKCPDIPIRVVESSTSFHPSIHPSIQFASTGYLVQQTQRPVVQKHTRCSTKISRGILHRIDIAVVVNRLVPPISSSSPLSSSTRAATHRCRHQHIPKAPLFQKRQLASSSSGRRCSASRREQKGEGATKRCWDLGEREGRSEGTSLVPQRAARWTSTARRARCNHCAVTQ</sequence>
<gene>
    <name evidence="2" type="ORF">B0T17DRAFT_2415</name>
</gene>
<protein>
    <submittedName>
        <fullName evidence="2">Uncharacterized protein</fullName>
    </submittedName>
</protein>
<evidence type="ECO:0000313" key="2">
    <source>
        <dbReference type="EMBL" id="KAK0634325.1"/>
    </source>
</evidence>
<name>A0AA40CDM1_9PEZI</name>
<dbReference type="AlphaFoldDB" id="A0AA40CDM1"/>
<keyword evidence="3" id="KW-1185">Reference proteome</keyword>
<dbReference type="EMBL" id="JAULSR010000001">
    <property type="protein sequence ID" value="KAK0634325.1"/>
    <property type="molecule type" value="Genomic_DNA"/>
</dbReference>
<accession>A0AA40CDM1</accession>
<proteinExistence type="predicted"/>
<evidence type="ECO:0000313" key="3">
    <source>
        <dbReference type="Proteomes" id="UP001174934"/>
    </source>
</evidence>
<comment type="caution">
    <text evidence="2">The sequence shown here is derived from an EMBL/GenBank/DDBJ whole genome shotgun (WGS) entry which is preliminary data.</text>
</comment>
<dbReference type="Proteomes" id="UP001174934">
    <property type="component" value="Unassembled WGS sequence"/>
</dbReference>
<evidence type="ECO:0000256" key="1">
    <source>
        <dbReference type="SAM" id="MobiDB-lite"/>
    </source>
</evidence>
<feature type="region of interest" description="Disordered" evidence="1">
    <location>
        <begin position="134"/>
        <end position="161"/>
    </location>
</feature>
<reference evidence="2" key="1">
    <citation type="submission" date="2023-06" db="EMBL/GenBank/DDBJ databases">
        <title>Genome-scale phylogeny and comparative genomics of the fungal order Sordariales.</title>
        <authorList>
            <consortium name="Lawrence Berkeley National Laboratory"/>
            <person name="Hensen N."/>
            <person name="Bonometti L."/>
            <person name="Westerberg I."/>
            <person name="Brannstrom I.O."/>
            <person name="Guillou S."/>
            <person name="Cros-Aarteil S."/>
            <person name="Calhoun S."/>
            <person name="Haridas S."/>
            <person name="Kuo A."/>
            <person name="Mondo S."/>
            <person name="Pangilinan J."/>
            <person name="Riley R."/>
            <person name="LaButti K."/>
            <person name="Andreopoulos B."/>
            <person name="Lipzen A."/>
            <person name="Chen C."/>
            <person name="Yanf M."/>
            <person name="Daum C."/>
            <person name="Ng V."/>
            <person name="Clum A."/>
            <person name="Steindorff A."/>
            <person name="Ohm R."/>
            <person name="Martin F."/>
            <person name="Silar P."/>
            <person name="Natvig D."/>
            <person name="Lalanne C."/>
            <person name="Gautier V."/>
            <person name="Ament-velasquez S.L."/>
            <person name="Kruys A."/>
            <person name="Hutchinson M.I."/>
            <person name="Powell A.J."/>
            <person name="Barry K."/>
            <person name="Miller A.N."/>
            <person name="Grigoriev I.V."/>
            <person name="Debuchy R."/>
            <person name="Gladieux P."/>
            <person name="Thoren M.H."/>
            <person name="Johannesson H."/>
        </authorList>
    </citation>
    <scope>NUCLEOTIDE SEQUENCE</scope>
    <source>
        <strain evidence="2">SMH3391-2</strain>
    </source>
</reference>
<feature type="compositionally biased region" description="Basic and acidic residues" evidence="1">
    <location>
        <begin position="147"/>
        <end position="161"/>
    </location>
</feature>